<dbReference type="Gene3D" id="1.20.58.2200">
    <property type="match status" value="1"/>
</dbReference>
<reference evidence="2 3" key="1">
    <citation type="submission" date="2018-08" db="EMBL/GenBank/DDBJ databases">
        <title>Vibrio isolated from the Eastern China Marginal Seas.</title>
        <authorList>
            <person name="Li Y."/>
        </authorList>
    </citation>
    <scope>NUCLEOTIDE SEQUENCE [LARGE SCALE GENOMIC DNA]</scope>
    <source>
        <strain evidence="2 3">BEI233</strain>
    </source>
</reference>
<organism evidence="2 3">
    <name type="scientific">Vibrio sinensis</name>
    <dbReference type="NCBI Taxonomy" id="2302434"/>
    <lineage>
        <taxon>Bacteria</taxon>
        <taxon>Pseudomonadati</taxon>
        <taxon>Pseudomonadota</taxon>
        <taxon>Gammaproteobacteria</taxon>
        <taxon>Vibrionales</taxon>
        <taxon>Vibrionaceae</taxon>
        <taxon>Vibrio</taxon>
    </lineage>
</organism>
<feature type="region of interest" description="Disordered" evidence="1">
    <location>
        <begin position="349"/>
        <end position="385"/>
    </location>
</feature>
<feature type="compositionally biased region" description="Acidic residues" evidence="1">
    <location>
        <begin position="369"/>
        <end position="380"/>
    </location>
</feature>
<feature type="compositionally biased region" description="Polar residues" evidence="1">
    <location>
        <begin position="355"/>
        <end position="368"/>
    </location>
</feature>
<feature type="compositionally biased region" description="Acidic residues" evidence="1">
    <location>
        <begin position="54"/>
        <end position="78"/>
    </location>
</feature>
<proteinExistence type="predicted"/>
<protein>
    <submittedName>
        <fullName evidence="2">AAA family ATPase</fullName>
    </submittedName>
</protein>
<feature type="non-terminal residue" evidence="2">
    <location>
        <position position="1"/>
    </location>
</feature>
<sequence>AEEQPAVDDIDDSFNFDDFELPEFGEEEALAELDETLAEPELAQESNLGQENNLGEESELEQESNLDQELNLEPESLEQESASEPAVAEEQPAVDDIDDSFNFDDFELPEFGEEEALTELEQAQESNQGQEPELDQEPKLEPESVEQELASEPVIETEQSVVDDIDDSFNFDDFELPEFGEEEALADFAAEPETGRDLPEPVTSDADEIFNFDDLELPQFGEEEALADFLSEPSQELALEQNAAPEVEQKPTRVEMDDVETLEDEQQQLADLFAQDAITSSIDGAYDKDAFDELLSDDENEHRPFFGSLDATSSDSAGMDIDAMLEMGGEDWNGFSLSPEQQASISDDIPEDEQQVWNSNNRPSQASVSDEDWGQQEDLGDFNPQANHFRTIDELMAEVGLSDDDFNPDSEALKLDVGLNEFPDVIGDIQDTDVDANAEAAGKLDLAKIYVEMNDARGAVKLLEEAIVDGSDEIRREAKTLIDAINGR</sequence>
<feature type="compositionally biased region" description="Polar residues" evidence="1">
    <location>
        <begin position="44"/>
        <end position="53"/>
    </location>
</feature>
<evidence type="ECO:0000313" key="3">
    <source>
        <dbReference type="Proteomes" id="UP000273252"/>
    </source>
</evidence>
<name>A0A3A6R9R8_9VIBR</name>
<dbReference type="AlphaFoldDB" id="A0A3A6R9R8"/>
<dbReference type="NCBIfam" id="TIGR03504">
    <property type="entry name" value="FimV_Cterm"/>
    <property type="match status" value="1"/>
</dbReference>
<evidence type="ECO:0000313" key="2">
    <source>
        <dbReference type="EMBL" id="RJX73842.1"/>
    </source>
</evidence>
<evidence type="ECO:0000256" key="1">
    <source>
        <dbReference type="SAM" id="MobiDB-lite"/>
    </source>
</evidence>
<dbReference type="Proteomes" id="UP000273252">
    <property type="component" value="Unassembled WGS sequence"/>
</dbReference>
<feature type="region of interest" description="Disordered" evidence="1">
    <location>
        <begin position="37"/>
        <end position="162"/>
    </location>
</feature>
<accession>A0A3A6R9R8</accession>
<comment type="caution">
    <text evidence="2">The sequence shown here is derived from an EMBL/GenBank/DDBJ whole genome shotgun (WGS) entry which is preliminary data.</text>
</comment>
<keyword evidence="3" id="KW-1185">Reference proteome</keyword>
<feature type="compositionally biased region" description="Acidic residues" evidence="1">
    <location>
        <begin position="92"/>
        <end position="118"/>
    </location>
</feature>
<dbReference type="RefSeq" id="WP_279386830.1">
    <property type="nucleotide sequence ID" value="NZ_QVMU01000003.1"/>
</dbReference>
<dbReference type="InterPro" id="IPR020011">
    <property type="entry name" value="FimV_C"/>
</dbReference>
<dbReference type="EMBL" id="QVMU01000003">
    <property type="protein sequence ID" value="RJX73842.1"/>
    <property type="molecule type" value="Genomic_DNA"/>
</dbReference>
<dbReference type="InterPro" id="IPR038440">
    <property type="entry name" value="FimV_C_sf"/>
</dbReference>
<gene>
    <name evidence="2" type="ORF">DZ860_06365</name>
</gene>